<proteinExistence type="predicted"/>
<evidence type="ECO:0000313" key="4">
    <source>
        <dbReference type="EMBL" id="EMB33803.1"/>
    </source>
</evidence>
<comment type="caution">
    <text evidence="4">The sequence shown here is derived from an EMBL/GenBank/DDBJ whole genome shotgun (WGS) entry which is preliminary data.</text>
</comment>
<name>A0A0E2E6R3_TREDN</name>
<dbReference type="PANTHER" id="PTHR44591:SF3">
    <property type="entry name" value="RESPONSE REGULATORY DOMAIN-CONTAINING PROTEIN"/>
    <property type="match status" value="1"/>
</dbReference>
<dbReference type="PATRIC" id="fig|999432.5.peg.1233"/>
<dbReference type="Pfam" id="PF00072">
    <property type="entry name" value="Response_reg"/>
    <property type="match status" value="1"/>
</dbReference>
<dbReference type="PROSITE" id="PS50110">
    <property type="entry name" value="RESPONSE_REGULATORY"/>
    <property type="match status" value="2"/>
</dbReference>
<dbReference type="RefSeq" id="WP_002684177.1">
    <property type="nucleotide sequence ID" value="NZ_CM001795.1"/>
</dbReference>
<sequence length="404" mass="45155">MKQVLLIGIAPTLRYYITKKLQEVGIYVIYAETVIEAMNIMKQQPVMLIIIDYSFSRDALFNFFAEKQKTPTLAGIPSIVLGRKIAKVDIALLASYGVKKVISKPVKVDELLFSIGIILGTTFPMDPTPCILETRVNEDVIFIELAQGLNRDKLELLQFRIIELIESYKLAEAKILIILTDLNLTYADTANLEYLIDNILAVKVVSPKNVKLLTLNQFVTDFFSQNPDYKMIEVVGSLGQALSALLQTTEDKIAVTQTMLNPDNEQNENASNLETRFKLDTAEKLSIAVIDDDLVVRKMMTAIFSGLNAEVTLFENGEDFLNKVENNVYDVVFLDMIMPGMSGIDVLNGAKKKGITTPFVILSSVTQRDSVIKALEKGAKRYILKPIKKETVLRKMEEVLGASL</sequence>
<feature type="modified residue" description="4-aspartylphosphate" evidence="2">
    <location>
        <position position="52"/>
    </location>
</feature>
<feature type="modified residue" description="4-aspartylphosphate" evidence="2">
    <location>
        <position position="335"/>
    </location>
</feature>
<keyword evidence="1 2" id="KW-0597">Phosphoprotein</keyword>
<protein>
    <recommendedName>
        <fullName evidence="3">Response regulatory domain-containing protein</fullName>
    </recommendedName>
</protein>
<evidence type="ECO:0000256" key="2">
    <source>
        <dbReference type="PROSITE-ProRule" id="PRU00169"/>
    </source>
</evidence>
<dbReference type="CDD" id="cd00156">
    <property type="entry name" value="REC"/>
    <property type="match status" value="1"/>
</dbReference>
<dbReference type="AlphaFoldDB" id="A0A0E2E6R3"/>
<accession>A0A0E2E6R3</accession>
<gene>
    <name evidence="4" type="ORF">HMPREF9726_01183</name>
</gene>
<dbReference type="EMBL" id="AGDV01000010">
    <property type="protein sequence ID" value="EMB33803.1"/>
    <property type="molecule type" value="Genomic_DNA"/>
</dbReference>
<dbReference type="SMART" id="SM00448">
    <property type="entry name" value="REC"/>
    <property type="match status" value="1"/>
</dbReference>
<dbReference type="Gene3D" id="3.40.50.2300">
    <property type="match status" value="2"/>
</dbReference>
<dbReference type="InterPro" id="IPR001789">
    <property type="entry name" value="Sig_transdc_resp-reg_receiver"/>
</dbReference>
<dbReference type="GO" id="GO:0000160">
    <property type="term" value="P:phosphorelay signal transduction system"/>
    <property type="evidence" value="ECO:0007669"/>
    <property type="project" value="InterPro"/>
</dbReference>
<feature type="domain" description="Response regulatory" evidence="3">
    <location>
        <begin position="286"/>
        <end position="400"/>
    </location>
</feature>
<dbReference type="SUPFAM" id="SSF52172">
    <property type="entry name" value="CheY-like"/>
    <property type="match status" value="2"/>
</dbReference>
<organism evidence="4">
    <name type="scientific">Treponema denticola H-22</name>
    <dbReference type="NCBI Taxonomy" id="999432"/>
    <lineage>
        <taxon>Bacteria</taxon>
        <taxon>Pseudomonadati</taxon>
        <taxon>Spirochaetota</taxon>
        <taxon>Spirochaetia</taxon>
        <taxon>Spirochaetales</taxon>
        <taxon>Treponemataceae</taxon>
        <taxon>Treponema</taxon>
    </lineage>
</organism>
<dbReference type="InterPro" id="IPR011006">
    <property type="entry name" value="CheY-like_superfamily"/>
</dbReference>
<dbReference type="InterPro" id="IPR050595">
    <property type="entry name" value="Bact_response_regulator"/>
</dbReference>
<dbReference type="PANTHER" id="PTHR44591">
    <property type="entry name" value="STRESS RESPONSE REGULATOR PROTEIN 1"/>
    <property type="match status" value="1"/>
</dbReference>
<dbReference type="HOGENOM" id="CLU_681423_0_0_12"/>
<feature type="domain" description="Response regulatory" evidence="3">
    <location>
        <begin position="3"/>
        <end position="119"/>
    </location>
</feature>
<evidence type="ECO:0000256" key="1">
    <source>
        <dbReference type="ARBA" id="ARBA00022553"/>
    </source>
</evidence>
<dbReference type="Proteomes" id="UP000011705">
    <property type="component" value="Chromosome"/>
</dbReference>
<evidence type="ECO:0000259" key="3">
    <source>
        <dbReference type="PROSITE" id="PS50110"/>
    </source>
</evidence>
<reference evidence="4" key="1">
    <citation type="submission" date="2012-01" db="EMBL/GenBank/DDBJ databases">
        <title>The Genome Sequence of Treponema denticola H-22.</title>
        <authorList>
            <consortium name="The Broad Institute Genome Sequencing Platform"/>
            <person name="Earl A."/>
            <person name="Ward D."/>
            <person name="Feldgarden M."/>
            <person name="Gevers D."/>
            <person name="Blanton J.M."/>
            <person name="Fenno C.J."/>
            <person name="Baranova O.V."/>
            <person name="Mathney J."/>
            <person name="Dewhirst F.E."/>
            <person name="Izard J."/>
            <person name="Young S.K."/>
            <person name="Zeng Q."/>
            <person name="Gargeya S."/>
            <person name="Fitzgerald M."/>
            <person name="Haas B."/>
            <person name="Abouelleil A."/>
            <person name="Alvarado L."/>
            <person name="Arachchi H.M."/>
            <person name="Berlin A."/>
            <person name="Chapman S.B."/>
            <person name="Gearin G."/>
            <person name="Goldberg J."/>
            <person name="Griggs A."/>
            <person name="Gujja S."/>
            <person name="Hansen M."/>
            <person name="Heiman D."/>
            <person name="Howarth C."/>
            <person name="Larimer J."/>
            <person name="Lui A."/>
            <person name="MacDonald P.J.P."/>
            <person name="McCowen C."/>
            <person name="Montmayeur A."/>
            <person name="Murphy C."/>
            <person name="Neiman D."/>
            <person name="Pearson M."/>
            <person name="Priest M."/>
            <person name="Roberts A."/>
            <person name="Saif S."/>
            <person name="Shea T."/>
            <person name="Sisk P."/>
            <person name="Stolte C."/>
            <person name="Sykes S."/>
            <person name="Wortman J."/>
            <person name="Nusbaum C."/>
            <person name="Birren B."/>
        </authorList>
    </citation>
    <scope>NUCLEOTIDE SEQUENCE [LARGE SCALE GENOMIC DNA]</scope>
    <source>
        <strain evidence="4">H-22</strain>
    </source>
</reference>